<accession>A0A6J4T6Q0</accession>
<feature type="non-terminal residue" evidence="2">
    <location>
        <position position="69"/>
    </location>
</feature>
<keyword evidence="1" id="KW-0472">Membrane</keyword>
<name>A0A6J4T6Q0_9BACT</name>
<keyword evidence="2" id="KW-0456">Lyase</keyword>
<evidence type="ECO:0000313" key="2">
    <source>
        <dbReference type="EMBL" id="CAA9514566.1"/>
    </source>
</evidence>
<evidence type="ECO:0000256" key="1">
    <source>
        <dbReference type="SAM" id="Phobius"/>
    </source>
</evidence>
<organism evidence="2">
    <name type="scientific">uncultured Segetibacter sp</name>
    <dbReference type="NCBI Taxonomy" id="481133"/>
    <lineage>
        <taxon>Bacteria</taxon>
        <taxon>Pseudomonadati</taxon>
        <taxon>Bacteroidota</taxon>
        <taxon>Chitinophagia</taxon>
        <taxon>Chitinophagales</taxon>
        <taxon>Chitinophagaceae</taxon>
        <taxon>Segetibacter</taxon>
        <taxon>environmental samples</taxon>
    </lineage>
</organism>
<protein>
    <submittedName>
        <fullName evidence="2">Cytochrome c heme lyase subunit CcmF</fullName>
    </submittedName>
</protein>
<proteinExistence type="predicted"/>
<keyword evidence="1" id="KW-0812">Transmembrane</keyword>
<dbReference type="AlphaFoldDB" id="A0A6J4T6Q0"/>
<dbReference type="EMBL" id="CADCVN010001024">
    <property type="protein sequence ID" value="CAA9514566.1"/>
    <property type="molecule type" value="Genomic_DNA"/>
</dbReference>
<gene>
    <name evidence="2" type="ORF">AVDCRST_MAG96-2615</name>
</gene>
<sequence length="69" mass="7275">MRGKLKSAGASVAHIGFAMVLLGILISSSKKSVLSYNTTGMSPLKMGDKESPLENITLVKGLTTDMGKY</sequence>
<feature type="transmembrane region" description="Helical" evidence="1">
    <location>
        <begin position="7"/>
        <end position="26"/>
    </location>
</feature>
<keyword evidence="1" id="KW-1133">Transmembrane helix</keyword>
<dbReference type="GO" id="GO:0016829">
    <property type="term" value="F:lyase activity"/>
    <property type="evidence" value="ECO:0007669"/>
    <property type="project" value="UniProtKB-KW"/>
</dbReference>
<reference evidence="2" key="1">
    <citation type="submission" date="2020-02" db="EMBL/GenBank/DDBJ databases">
        <authorList>
            <person name="Meier V. D."/>
        </authorList>
    </citation>
    <scope>NUCLEOTIDE SEQUENCE</scope>
    <source>
        <strain evidence="2">AVDCRST_MAG96</strain>
    </source>
</reference>